<feature type="non-terminal residue" evidence="1">
    <location>
        <position position="1"/>
    </location>
</feature>
<dbReference type="AlphaFoldDB" id="A0A1B6CSR4"/>
<gene>
    <name evidence="1" type="ORF">g.3501</name>
</gene>
<dbReference type="EMBL" id="GEDC01020830">
    <property type="protein sequence ID" value="JAS16468.1"/>
    <property type="molecule type" value="Transcribed_RNA"/>
</dbReference>
<proteinExistence type="predicted"/>
<organism evidence="1">
    <name type="scientific">Clastoptera arizonana</name>
    <name type="common">Arizona spittle bug</name>
    <dbReference type="NCBI Taxonomy" id="38151"/>
    <lineage>
        <taxon>Eukaryota</taxon>
        <taxon>Metazoa</taxon>
        <taxon>Ecdysozoa</taxon>
        <taxon>Arthropoda</taxon>
        <taxon>Hexapoda</taxon>
        <taxon>Insecta</taxon>
        <taxon>Pterygota</taxon>
        <taxon>Neoptera</taxon>
        <taxon>Paraneoptera</taxon>
        <taxon>Hemiptera</taxon>
        <taxon>Auchenorrhyncha</taxon>
        <taxon>Cercopoidea</taxon>
        <taxon>Clastopteridae</taxon>
        <taxon>Clastoptera</taxon>
    </lineage>
</organism>
<evidence type="ECO:0000313" key="1">
    <source>
        <dbReference type="EMBL" id="JAS16468.1"/>
    </source>
</evidence>
<protein>
    <submittedName>
        <fullName evidence="1">Uncharacterized protein</fullName>
    </submittedName>
</protein>
<feature type="non-terminal residue" evidence="1">
    <location>
        <position position="191"/>
    </location>
</feature>
<name>A0A1B6CSR4_9HEMI</name>
<reference evidence="1" key="1">
    <citation type="submission" date="2015-12" db="EMBL/GenBank/DDBJ databases">
        <title>De novo transcriptome assembly of four potential Pierce s Disease insect vectors from Arizona vineyards.</title>
        <authorList>
            <person name="Tassone E.E."/>
        </authorList>
    </citation>
    <scope>NUCLEOTIDE SEQUENCE</scope>
</reference>
<sequence length="191" mass="22118">EGSQKLPISDLECTPKEVKNFTVEMNKKINDSQNLVNMLEEKNLNNNWNNKFKTISQLDGVNSCEKLMKNSMTNFKKMSVSLDSYNSNSKNKPIDLQKKSISVDEIELRKVRNPTFNRYYSMVDLESIEKEEVVDETDNVVGLMSSEGCKKLNAFRKRVGQFCSTDEINKTYILHDENNKDKSLRKWVSID</sequence>
<accession>A0A1B6CSR4</accession>